<feature type="active site" evidence="12">
    <location>
        <position position="403"/>
    </location>
</feature>
<evidence type="ECO:0000256" key="6">
    <source>
        <dbReference type="ARBA" id="ARBA00022737"/>
    </source>
</evidence>
<feature type="active site" evidence="12">
    <location>
        <position position="410"/>
    </location>
</feature>
<organism evidence="15 16">
    <name type="scientific">Latilactobacillus fuchuensis DSM 14340 = JCM 11249</name>
    <dbReference type="NCBI Taxonomy" id="1423747"/>
    <lineage>
        <taxon>Bacteria</taxon>
        <taxon>Bacillati</taxon>
        <taxon>Bacillota</taxon>
        <taxon>Bacilli</taxon>
        <taxon>Lactobacillales</taxon>
        <taxon>Lactobacillaceae</taxon>
        <taxon>Latilactobacillus</taxon>
    </lineage>
</organism>
<dbReference type="STRING" id="1423747.FC69_GL000951"/>
<keyword evidence="9 12" id="KW-0472">Membrane</keyword>
<evidence type="ECO:0000256" key="11">
    <source>
        <dbReference type="ARBA" id="ARBA00023264"/>
    </source>
</evidence>
<sequence length="485" mass="54935">MALLAEITTLIIFINAVLAIITVLRQPRDIAATWAWLLVLMLLPVGGFILYLFTGRGLSRKKIFQSQSQINDGILALVDIQRQENRKNELLPKKMLSSEATEMVNLFLNINNAPVLKDNHVTLYTEGQEKFAALFNDIRQAQKSIHIEYYTIYNDQIGNDLQKLLVEKANAGVTVNVLYDAWGSQGASQKWWRPLEEAGGHAHTFFSSKHSITDFRLNFRDHRKVVVVDSNIGYIGGFNVGDQYLGRSHKFGNWRDTHMRVTGNAVLALQVRFLMDWNASVESNVQLPYSNDLFPKEVASKRGSAAMQIVSSGPDKLDEQIKLGYLKMISTAKKRLWIQTPYLVPDDSIIDALTTAAMSGVDVRIMVPNMPDHPFIYRATQYYSQLLHATGVKIYSYQNGFLHAKTVVMDGHISTIGSANMDIRSFKLNFEANAFIYDPKVAAQLETIYKADMQHAQLLTDEIIAQQSKWIRFKQKFSRLLSPIL</sequence>
<evidence type="ECO:0000256" key="4">
    <source>
        <dbReference type="ARBA" id="ARBA00022679"/>
    </source>
</evidence>
<evidence type="ECO:0000256" key="7">
    <source>
        <dbReference type="ARBA" id="ARBA00022989"/>
    </source>
</evidence>
<evidence type="ECO:0000256" key="13">
    <source>
        <dbReference type="NCBIfam" id="TIGR04265"/>
    </source>
</evidence>
<feature type="transmembrane region" description="Helical" evidence="12">
    <location>
        <begin position="35"/>
        <end position="53"/>
    </location>
</feature>
<dbReference type="InterPro" id="IPR025202">
    <property type="entry name" value="PLD-like_dom"/>
</dbReference>
<comment type="catalytic activity">
    <reaction evidence="12">
        <text>2 a 1,2-diacyl-sn-glycero-3-phospho-(1'-sn-glycerol) = a cardiolipin + glycerol</text>
        <dbReference type="Rhea" id="RHEA:31451"/>
        <dbReference type="ChEBI" id="CHEBI:17754"/>
        <dbReference type="ChEBI" id="CHEBI:62237"/>
        <dbReference type="ChEBI" id="CHEBI:64716"/>
    </reaction>
</comment>
<feature type="active site" evidence="12">
    <location>
        <position position="222"/>
    </location>
</feature>
<proteinExistence type="inferred from homology"/>
<dbReference type="Proteomes" id="UP000051264">
    <property type="component" value="Unassembled WGS sequence"/>
</dbReference>
<dbReference type="CDD" id="cd09110">
    <property type="entry name" value="PLDc_CLS_1"/>
    <property type="match status" value="1"/>
</dbReference>
<dbReference type="HAMAP" id="MF_01916">
    <property type="entry name" value="Cardiolipin_synth_Cls"/>
    <property type="match status" value="1"/>
</dbReference>
<keyword evidence="4 12" id="KW-0808">Transferase</keyword>
<accession>A0A0R1RYM4</accession>
<name>A0A0R1RYM4_9LACO</name>
<keyword evidence="5 12" id="KW-0812">Transmembrane</keyword>
<keyword evidence="11 12" id="KW-1208">Phospholipid metabolism</keyword>
<protein>
    <recommendedName>
        <fullName evidence="12 13">Cardiolipin synthase</fullName>
        <shortName evidence="12">CL synthase</shortName>
        <ecNumber evidence="12 13">2.7.8.-</ecNumber>
    </recommendedName>
</protein>
<dbReference type="InterPro" id="IPR027379">
    <property type="entry name" value="CLS_N"/>
</dbReference>
<evidence type="ECO:0000256" key="9">
    <source>
        <dbReference type="ARBA" id="ARBA00023136"/>
    </source>
</evidence>
<dbReference type="RefSeq" id="WP_025082578.1">
    <property type="nucleotide sequence ID" value="NZ_AZEX01000001.1"/>
</dbReference>
<keyword evidence="2 12" id="KW-1003">Cell membrane</keyword>
<feature type="active site" evidence="12">
    <location>
        <position position="224"/>
    </location>
</feature>
<dbReference type="Pfam" id="PF13091">
    <property type="entry name" value="PLDc_2"/>
    <property type="match status" value="2"/>
</dbReference>
<dbReference type="Gene3D" id="3.30.870.10">
    <property type="entry name" value="Endonuclease Chain A"/>
    <property type="match status" value="2"/>
</dbReference>
<comment type="caution">
    <text evidence="15">The sequence shown here is derived from an EMBL/GenBank/DDBJ whole genome shotgun (WGS) entry which is preliminary data.</text>
</comment>
<dbReference type="GO" id="GO:0032049">
    <property type="term" value="P:cardiolipin biosynthetic process"/>
    <property type="evidence" value="ECO:0007669"/>
    <property type="project" value="UniProtKB-UniRule"/>
</dbReference>
<keyword evidence="8 12" id="KW-0443">Lipid metabolism</keyword>
<evidence type="ECO:0000256" key="3">
    <source>
        <dbReference type="ARBA" id="ARBA00022516"/>
    </source>
</evidence>
<feature type="domain" description="PLD phosphodiesterase" evidence="14">
    <location>
        <begin position="398"/>
        <end position="425"/>
    </location>
</feature>
<gene>
    <name evidence="15" type="ORF">FC69_GL000951</name>
</gene>
<dbReference type="GO" id="GO:0005886">
    <property type="term" value="C:plasma membrane"/>
    <property type="evidence" value="ECO:0007669"/>
    <property type="project" value="UniProtKB-SubCell"/>
</dbReference>
<evidence type="ECO:0000256" key="2">
    <source>
        <dbReference type="ARBA" id="ARBA00022475"/>
    </source>
</evidence>
<dbReference type="NCBIfam" id="TIGR04265">
    <property type="entry name" value="bac_cardiolipin"/>
    <property type="match status" value="1"/>
</dbReference>
<dbReference type="InterPro" id="IPR030874">
    <property type="entry name" value="Cardiolipin_synth_Firmi"/>
</dbReference>
<dbReference type="InterPro" id="IPR022924">
    <property type="entry name" value="Cardiolipin_synthase"/>
</dbReference>
<evidence type="ECO:0000256" key="8">
    <source>
        <dbReference type="ARBA" id="ARBA00023098"/>
    </source>
</evidence>
<dbReference type="PATRIC" id="fig|1423747.3.peg.971"/>
<dbReference type="Pfam" id="PF13396">
    <property type="entry name" value="PLDc_N"/>
    <property type="match status" value="1"/>
</dbReference>
<dbReference type="InterPro" id="IPR001736">
    <property type="entry name" value="PLipase_D/transphosphatidylase"/>
</dbReference>
<dbReference type="PROSITE" id="PS50035">
    <property type="entry name" value="PLD"/>
    <property type="match status" value="2"/>
</dbReference>
<dbReference type="CDD" id="cd09112">
    <property type="entry name" value="PLDc_CLS_2"/>
    <property type="match status" value="1"/>
</dbReference>
<reference evidence="15 16" key="1">
    <citation type="journal article" date="2015" name="Genome Announc.">
        <title>Expanding the biotechnology potential of lactobacilli through comparative genomics of 213 strains and associated genera.</title>
        <authorList>
            <person name="Sun Z."/>
            <person name="Harris H.M."/>
            <person name="McCann A."/>
            <person name="Guo C."/>
            <person name="Argimon S."/>
            <person name="Zhang W."/>
            <person name="Yang X."/>
            <person name="Jeffery I.B."/>
            <person name="Cooney J.C."/>
            <person name="Kagawa T.F."/>
            <person name="Liu W."/>
            <person name="Song Y."/>
            <person name="Salvetti E."/>
            <person name="Wrobel A."/>
            <person name="Rasinkangas P."/>
            <person name="Parkhill J."/>
            <person name="Rea M.C."/>
            <person name="O'Sullivan O."/>
            <person name="Ritari J."/>
            <person name="Douillard F.P."/>
            <person name="Paul Ross R."/>
            <person name="Yang R."/>
            <person name="Briner A.E."/>
            <person name="Felis G.E."/>
            <person name="de Vos W.M."/>
            <person name="Barrangou R."/>
            <person name="Klaenhammer T.R."/>
            <person name="Caufield P.W."/>
            <person name="Cui Y."/>
            <person name="Zhang H."/>
            <person name="O'Toole P.W."/>
        </authorList>
    </citation>
    <scope>NUCLEOTIDE SEQUENCE [LARGE SCALE GENOMIC DNA]</scope>
    <source>
        <strain evidence="15 16">DSM 14340</strain>
    </source>
</reference>
<dbReference type="GO" id="GO:0008808">
    <property type="term" value="F:cardiolipin synthase activity"/>
    <property type="evidence" value="ECO:0007669"/>
    <property type="project" value="UniProtKB-UniRule"/>
</dbReference>
<evidence type="ECO:0000256" key="10">
    <source>
        <dbReference type="ARBA" id="ARBA00023209"/>
    </source>
</evidence>
<dbReference type="OrthoDB" id="9762009at2"/>
<keyword evidence="3 12" id="KW-0444">Lipid biosynthesis</keyword>
<feature type="active site" evidence="12">
    <location>
        <position position="229"/>
    </location>
</feature>
<dbReference type="FunFam" id="3.30.870.10:FF:000014">
    <property type="entry name" value="Cardiolipin synthase"/>
    <property type="match status" value="1"/>
</dbReference>
<dbReference type="PANTHER" id="PTHR21248:SF22">
    <property type="entry name" value="PHOSPHOLIPASE D"/>
    <property type="match status" value="1"/>
</dbReference>
<dbReference type="SUPFAM" id="SSF56024">
    <property type="entry name" value="Phospholipase D/nuclease"/>
    <property type="match status" value="2"/>
</dbReference>
<keyword evidence="6" id="KW-0677">Repeat</keyword>
<comment type="function">
    <text evidence="12">Catalyzes the reversible phosphatidyl group transfer from one phosphatidylglycerol molecule to another to form cardiolipin (CL) (diphosphatidylglycerol) and glycerol.</text>
</comment>
<evidence type="ECO:0000256" key="1">
    <source>
        <dbReference type="ARBA" id="ARBA00004651"/>
    </source>
</evidence>
<dbReference type="AlphaFoldDB" id="A0A0R1RYM4"/>
<dbReference type="SMART" id="SM00155">
    <property type="entry name" value="PLDc"/>
    <property type="match status" value="2"/>
</dbReference>
<evidence type="ECO:0000313" key="15">
    <source>
        <dbReference type="EMBL" id="KRL62079.1"/>
    </source>
</evidence>
<keyword evidence="10 12" id="KW-0594">Phospholipid biosynthesis</keyword>
<feature type="active site" evidence="12">
    <location>
        <position position="405"/>
    </location>
</feature>
<feature type="domain" description="PLD phosphodiesterase" evidence="14">
    <location>
        <begin position="217"/>
        <end position="244"/>
    </location>
</feature>
<dbReference type="EC" id="2.7.8.-" evidence="12 13"/>
<comment type="subcellular location">
    <subcellularLocation>
        <location evidence="1 12">Cell membrane</location>
        <topology evidence="1 12">Multi-pass membrane protein</topology>
    </subcellularLocation>
</comment>
<keyword evidence="7 12" id="KW-1133">Transmembrane helix</keyword>
<evidence type="ECO:0000256" key="5">
    <source>
        <dbReference type="ARBA" id="ARBA00022692"/>
    </source>
</evidence>
<evidence type="ECO:0000256" key="12">
    <source>
        <dbReference type="HAMAP-Rule" id="MF_01916"/>
    </source>
</evidence>
<evidence type="ECO:0000313" key="16">
    <source>
        <dbReference type="Proteomes" id="UP000051264"/>
    </source>
</evidence>
<dbReference type="EMBL" id="AZEX01000001">
    <property type="protein sequence ID" value="KRL62079.1"/>
    <property type="molecule type" value="Genomic_DNA"/>
</dbReference>
<comment type="similarity">
    <text evidence="12">Belongs to the phospholipase D family. Cardiolipin synthase subfamily.</text>
</comment>
<dbReference type="eggNOG" id="COG1502">
    <property type="taxonomic scope" value="Bacteria"/>
</dbReference>
<evidence type="ECO:0000259" key="14">
    <source>
        <dbReference type="PROSITE" id="PS50035"/>
    </source>
</evidence>
<dbReference type="PANTHER" id="PTHR21248">
    <property type="entry name" value="CARDIOLIPIN SYNTHASE"/>
    <property type="match status" value="1"/>
</dbReference>
<comment type="caution">
    <text evidence="12">Lacks conserved residue(s) required for the propagation of feature annotation.</text>
</comment>